<dbReference type="Pfam" id="PF18658">
    <property type="entry name" value="zf-C2H2_12"/>
    <property type="match status" value="1"/>
</dbReference>
<sequence length="438" mass="50746">MYNSKPTCLICKEKVSVVKEYNVRRHYETKHSEYAKFSKELKTRKLDSLKSELRNQQRLLNSSIHSSSDTVKASYSVAMIISKRMKSFSDGEFVKECLDAVVKDILPDKTKKFSNISLSRQTICRRVNDISNEIVVTLRDQIKYFKSYSLAFDECTDISDTSQLVVYIRGVTESFQVKQEMLNLVSLKDTTKGEDIFQAVMKCLSDNGANLETLAGLTTDGAPAMIGRNKGVVKLIMDEMESRSIKNDLFVIHCLIHQHNLCAQVLSMNHVMSVVVRTINFIRSHALQHRQFKELLNELYSHYGDLVYFSNVRWLSRGKCLKRFFDLREEIKSFMMHKKMTLTELNDEEWMLDLCFLTEIIDLQCNSELRLVYPTISKIDFYNKYVTAEKYPNLRIFAQRVALHEASYSMPISLRFTPFNTLGDFVRPIISGLYFSPV</sequence>
<dbReference type="Proteomes" id="UP000515154">
    <property type="component" value="Unplaced"/>
</dbReference>
<name>A0A6P7TYT2_9MOLL</name>
<evidence type="ECO:0000313" key="2">
    <source>
        <dbReference type="Proteomes" id="UP000515154"/>
    </source>
</evidence>
<dbReference type="InterPro" id="IPR040647">
    <property type="entry name" value="SPIN-DOC_Znf-C2H2"/>
</dbReference>
<accession>A0A6P7TYT2</accession>
<organism evidence="2 3">
    <name type="scientific">Octopus sinensis</name>
    <name type="common">East Asian common octopus</name>
    <dbReference type="NCBI Taxonomy" id="2607531"/>
    <lineage>
        <taxon>Eukaryota</taxon>
        <taxon>Metazoa</taxon>
        <taxon>Spiralia</taxon>
        <taxon>Lophotrochozoa</taxon>
        <taxon>Mollusca</taxon>
        <taxon>Cephalopoda</taxon>
        <taxon>Coleoidea</taxon>
        <taxon>Octopodiformes</taxon>
        <taxon>Octopoda</taxon>
        <taxon>Incirrata</taxon>
        <taxon>Octopodidae</taxon>
        <taxon>Octopus</taxon>
    </lineage>
</organism>
<dbReference type="PANTHER" id="PTHR45913:SF5">
    <property type="entry name" value="GENERAL TRANSCRIPTION FACTOR II-I REPEAT DOMAIN-CONTAINING PROTEIN 2A-LIKE PROTEIN"/>
    <property type="match status" value="1"/>
</dbReference>
<reference evidence="3" key="1">
    <citation type="submission" date="2025-08" db="UniProtKB">
        <authorList>
            <consortium name="RefSeq"/>
        </authorList>
    </citation>
    <scope>IDENTIFICATION</scope>
</reference>
<evidence type="ECO:0000259" key="1">
    <source>
        <dbReference type="Pfam" id="PF18658"/>
    </source>
</evidence>
<dbReference type="KEGG" id="osn:115231845"/>
<dbReference type="SUPFAM" id="SSF53098">
    <property type="entry name" value="Ribonuclease H-like"/>
    <property type="match status" value="1"/>
</dbReference>
<dbReference type="RefSeq" id="XP_029657624.1">
    <property type="nucleotide sequence ID" value="XM_029801764.1"/>
</dbReference>
<dbReference type="InterPro" id="IPR012337">
    <property type="entry name" value="RNaseH-like_sf"/>
</dbReference>
<gene>
    <name evidence="3" type="primary">LOC115231845</name>
</gene>
<protein>
    <submittedName>
        <fullName evidence="3">General transcription factor II-I repeat domain-containing protein 2B-like</fullName>
    </submittedName>
</protein>
<proteinExistence type="predicted"/>
<evidence type="ECO:0000313" key="3">
    <source>
        <dbReference type="RefSeq" id="XP_029657624.1"/>
    </source>
</evidence>
<dbReference type="PANTHER" id="PTHR45913">
    <property type="entry name" value="EPM2A-INTERACTING PROTEIN 1"/>
    <property type="match status" value="1"/>
</dbReference>
<feature type="domain" description="SPIN-DOC-like zinc-finger" evidence="1">
    <location>
        <begin position="6"/>
        <end position="47"/>
    </location>
</feature>
<keyword evidence="2" id="KW-1185">Reference proteome</keyword>
<dbReference type="AlphaFoldDB" id="A0A6P7TYT2"/>